<feature type="domain" description="DNA mismatch repair proteins mutS family" evidence="12">
    <location>
        <begin position="622"/>
        <end position="638"/>
    </location>
</feature>
<evidence type="ECO:0000259" key="12">
    <source>
        <dbReference type="PROSITE" id="PS00486"/>
    </source>
</evidence>
<evidence type="ECO:0000256" key="2">
    <source>
        <dbReference type="ARBA" id="ARBA00004286"/>
    </source>
</evidence>
<dbReference type="InterPro" id="IPR007696">
    <property type="entry name" value="DNA_mismatch_repair_MutS_core"/>
</dbReference>
<dbReference type="GO" id="GO:0140664">
    <property type="term" value="F:ATP-dependent DNA damage sensor activity"/>
    <property type="evidence" value="ECO:0007669"/>
    <property type="project" value="InterPro"/>
</dbReference>
<keyword evidence="7" id="KW-0238">DNA-binding</keyword>
<dbReference type="Gene3D" id="1.10.1420.10">
    <property type="match status" value="1"/>
</dbReference>
<accession>A0A5D2QTH8</accession>
<comment type="subcellular location">
    <subcellularLocation>
        <location evidence="2">Chromosome</location>
    </subcellularLocation>
    <subcellularLocation>
        <location evidence="1">Nucleus</location>
    </subcellularLocation>
</comment>
<keyword evidence="8" id="KW-0539">Nucleus</keyword>
<dbReference type="InterPro" id="IPR000432">
    <property type="entry name" value="DNA_mismatch_repair_MutS_C"/>
</dbReference>
<dbReference type="PANTHER" id="PTHR11361">
    <property type="entry name" value="DNA MISMATCH REPAIR PROTEIN MUTS FAMILY MEMBER"/>
    <property type="match status" value="1"/>
</dbReference>
<evidence type="ECO:0000256" key="8">
    <source>
        <dbReference type="ARBA" id="ARBA00023242"/>
    </source>
</evidence>
<keyword evidence="14" id="KW-1185">Reference proteome</keyword>
<dbReference type="Proteomes" id="UP000322667">
    <property type="component" value="Chromosome A04"/>
</dbReference>
<dbReference type="PANTHER" id="PTHR11361:SF20">
    <property type="entry name" value="MUTS PROTEIN HOMOLOG 5"/>
    <property type="match status" value="1"/>
</dbReference>
<protein>
    <recommendedName>
        <fullName evidence="10">DNA mismatch repair protein MSH5</fullName>
    </recommendedName>
    <alternativeName>
        <fullName evidence="11">MutS protein homolog 5</fullName>
    </alternativeName>
</protein>
<evidence type="ECO:0000256" key="6">
    <source>
        <dbReference type="ARBA" id="ARBA00022840"/>
    </source>
</evidence>
<dbReference type="Pfam" id="PF00488">
    <property type="entry name" value="MutS_V"/>
    <property type="match status" value="1"/>
</dbReference>
<keyword evidence="4" id="KW-0158">Chromosome</keyword>
<keyword evidence="5" id="KW-0547">Nucleotide-binding</keyword>
<dbReference type="FunFam" id="3.40.50.300:FF:001067">
    <property type="entry name" value="DNA mismatch repair protein MSH5"/>
    <property type="match status" value="1"/>
</dbReference>
<keyword evidence="6" id="KW-0067">ATP-binding</keyword>
<dbReference type="Gene3D" id="3.40.50.300">
    <property type="entry name" value="P-loop containing nucleotide triphosphate hydrolases"/>
    <property type="match status" value="1"/>
</dbReference>
<dbReference type="GO" id="GO:0005634">
    <property type="term" value="C:nucleus"/>
    <property type="evidence" value="ECO:0007669"/>
    <property type="project" value="UniProtKB-SubCell"/>
</dbReference>
<evidence type="ECO:0000256" key="1">
    <source>
        <dbReference type="ARBA" id="ARBA00004123"/>
    </source>
</evidence>
<keyword evidence="9" id="KW-0469">Meiosis</keyword>
<dbReference type="Pfam" id="PF05192">
    <property type="entry name" value="MutS_III"/>
    <property type="match status" value="1"/>
</dbReference>
<sequence>MDEDMDETEALPQVYMACIHQGHRIGISYYDSSIRQLNVLEVWDDGSSDFPLIELVKYQAKPVIIYTSTKTEETFLSALQRSDGMTETPTVKLVKSSIFTYEQAWHRLIYLRVTGMDDGLNIKERICYLSSMMDMGSDIQVRVSGGLLAILENERIVDTLEQMESRTASITIDSVAEISLDKFLKLDAAAHEALQIFQVDKHPSHMGIGRAKEGFSVFGIMNKCVTPMGRRLLRNWFLRPILDLENLNNRLNVISFFLSSEELMVSLCETLKSMKDVPHLLKKFNSPSSLCTSSDWIAFLKSVCSLLHVSKIFEVGISENLREQIECLNVDVVTKARSCLTAELAYVYELVIGVIDVNRRKEKGYETLVKEGFCDELDELRQIYEELPEFLKEVSSLELKQLPHLCKEKFSPCIVYIHQIGYLMCFFEEQPDEITQSKIQDLEFSFSDADGETKRFFYRTAKTRELDSLLGDIYHKVLDMERAIIRDLVLRVLTFSTQLHKAVNFVSELDCFLSLAMVARQNNYEMTVDTFIPNDTKILDEGRIRIITGPNYSGKSIYIKQVALIVFLSHIGSFVPADAATVGLTDRIFCAMGGKLMTAEQSTFMIDLHQVGMMLRQATSRSLCLLDEFGKGTLTEDGIGLLGGTIKHFANLDVPPKVLVCTHLTELFNESCLPKSEKINFYTMSVLRPDENATNVEDIIFLYRLVPGHAALSYGLHCALLAGVPDEVINRATLILDAIEKNKNVERLCNEKISAKDQQYKTAVDKMLAYDLLKGDLNAFFQDI</sequence>
<dbReference type="SMART" id="SM00533">
    <property type="entry name" value="MUTSd"/>
    <property type="match status" value="1"/>
</dbReference>
<dbReference type="GO" id="GO:0005694">
    <property type="term" value="C:chromosome"/>
    <property type="evidence" value="ECO:0007669"/>
    <property type="project" value="UniProtKB-SubCell"/>
</dbReference>
<dbReference type="SUPFAM" id="SSF48334">
    <property type="entry name" value="DNA repair protein MutS, domain III"/>
    <property type="match status" value="1"/>
</dbReference>
<dbReference type="GO" id="GO:0051026">
    <property type="term" value="P:chiasma assembly"/>
    <property type="evidence" value="ECO:0007669"/>
    <property type="project" value="TreeGrafter"/>
</dbReference>
<name>A0A5D2QTH8_GOSTO</name>
<gene>
    <name evidence="13" type="ORF">ES332_A04G017500v1</name>
</gene>
<evidence type="ECO:0000256" key="11">
    <source>
        <dbReference type="ARBA" id="ARBA00077470"/>
    </source>
</evidence>
<dbReference type="AlphaFoldDB" id="A0A5D2QTH8"/>
<reference evidence="13 14" key="1">
    <citation type="submission" date="2019-07" db="EMBL/GenBank/DDBJ databases">
        <title>WGS assembly of Gossypium tomentosum.</title>
        <authorList>
            <person name="Chen Z.J."/>
            <person name="Sreedasyam A."/>
            <person name="Ando A."/>
            <person name="Song Q."/>
            <person name="De L."/>
            <person name="Hulse-Kemp A."/>
            <person name="Ding M."/>
            <person name="Ye W."/>
            <person name="Kirkbride R."/>
            <person name="Jenkins J."/>
            <person name="Plott C."/>
            <person name="Lovell J."/>
            <person name="Lin Y.-M."/>
            <person name="Vaughn R."/>
            <person name="Liu B."/>
            <person name="Li W."/>
            <person name="Simpson S."/>
            <person name="Scheffler B."/>
            <person name="Saski C."/>
            <person name="Grover C."/>
            <person name="Hu G."/>
            <person name="Conover J."/>
            <person name="Carlson J."/>
            <person name="Shu S."/>
            <person name="Boston L."/>
            <person name="Williams M."/>
            <person name="Peterson D."/>
            <person name="Mcgee K."/>
            <person name="Jones D."/>
            <person name="Wendel J."/>
            <person name="Stelly D."/>
            <person name="Grimwood J."/>
            <person name="Schmutz J."/>
        </authorList>
    </citation>
    <scope>NUCLEOTIDE SEQUENCE [LARGE SCALE GENOMIC DNA]</scope>
    <source>
        <strain evidence="13">7179.01</strain>
    </source>
</reference>
<dbReference type="EMBL" id="CM017613">
    <property type="protein sequence ID" value="TYI31887.1"/>
    <property type="molecule type" value="Genomic_DNA"/>
</dbReference>
<dbReference type="GO" id="GO:0030983">
    <property type="term" value="F:mismatched DNA binding"/>
    <property type="evidence" value="ECO:0007669"/>
    <property type="project" value="InterPro"/>
</dbReference>
<dbReference type="InterPro" id="IPR011184">
    <property type="entry name" value="DNA_mismatch_repair_Msh2"/>
</dbReference>
<dbReference type="GO" id="GO:0005524">
    <property type="term" value="F:ATP binding"/>
    <property type="evidence" value="ECO:0007669"/>
    <property type="project" value="UniProtKB-KW"/>
</dbReference>
<evidence type="ECO:0000256" key="5">
    <source>
        <dbReference type="ARBA" id="ARBA00022741"/>
    </source>
</evidence>
<dbReference type="PIRSF" id="PIRSF005813">
    <property type="entry name" value="MSH2"/>
    <property type="match status" value="1"/>
</dbReference>
<evidence type="ECO:0000256" key="7">
    <source>
        <dbReference type="ARBA" id="ARBA00023125"/>
    </source>
</evidence>
<organism evidence="13 14">
    <name type="scientific">Gossypium tomentosum</name>
    <name type="common">Hawaiian cotton</name>
    <name type="synonym">Gossypium sandvicense</name>
    <dbReference type="NCBI Taxonomy" id="34277"/>
    <lineage>
        <taxon>Eukaryota</taxon>
        <taxon>Viridiplantae</taxon>
        <taxon>Streptophyta</taxon>
        <taxon>Embryophyta</taxon>
        <taxon>Tracheophyta</taxon>
        <taxon>Spermatophyta</taxon>
        <taxon>Magnoliopsida</taxon>
        <taxon>eudicotyledons</taxon>
        <taxon>Gunneridae</taxon>
        <taxon>Pentapetalae</taxon>
        <taxon>rosids</taxon>
        <taxon>malvids</taxon>
        <taxon>Malvales</taxon>
        <taxon>Malvaceae</taxon>
        <taxon>Malvoideae</taxon>
        <taxon>Gossypium</taxon>
    </lineage>
</organism>
<comment type="similarity">
    <text evidence="3">Belongs to the DNA mismatch repair MutS family.</text>
</comment>
<evidence type="ECO:0000256" key="9">
    <source>
        <dbReference type="ARBA" id="ARBA00023254"/>
    </source>
</evidence>
<dbReference type="GO" id="GO:0006298">
    <property type="term" value="P:mismatch repair"/>
    <property type="evidence" value="ECO:0007669"/>
    <property type="project" value="InterPro"/>
</dbReference>
<evidence type="ECO:0000256" key="10">
    <source>
        <dbReference type="ARBA" id="ARBA00073549"/>
    </source>
</evidence>
<dbReference type="InterPro" id="IPR036187">
    <property type="entry name" value="DNA_mismatch_repair_MutS_sf"/>
</dbReference>
<evidence type="ECO:0000256" key="3">
    <source>
        <dbReference type="ARBA" id="ARBA00006271"/>
    </source>
</evidence>
<dbReference type="InterPro" id="IPR027417">
    <property type="entry name" value="P-loop_NTPase"/>
</dbReference>
<evidence type="ECO:0000313" key="14">
    <source>
        <dbReference type="Proteomes" id="UP000322667"/>
    </source>
</evidence>
<dbReference type="SUPFAM" id="SSF52540">
    <property type="entry name" value="P-loop containing nucleoside triphosphate hydrolases"/>
    <property type="match status" value="1"/>
</dbReference>
<dbReference type="InterPro" id="IPR045076">
    <property type="entry name" value="MutS"/>
</dbReference>
<proteinExistence type="inferred from homology"/>
<dbReference type="FunFam" id="1.10.1420.10:FF:000026">
    <property type="entry name" value="DNA mismatch repair protein MSH5"/>
    <property type="match status" value="1"/>
</dbReference>
<evidence type="ECO:0000256" key="4">
    <source>
        <dbReference type="ARBA" id="ARBA00022454"/>
    </source>
</evidence>
<dbReference type="PROSITE" id="PS00486">
    <property type="entry name" value="DNA_MISMATCH_REPAIR_2"/>
    <property type="match status" value="1"/>
</dbReference>
<dbReference type="SMART" id="SM00534">
    <property type="entry name" value="MUTSac"/>
    <property type="match status" value="1"/>
</dbReference>
<dbReference type="CDD" id="cd03281">
    <property type="entry name" value="ABC_MSH5_euk"/>
    <property type="match status" value="1"/>
</dbReference>
<evidence type="ECO:0000313" key="13">
    <source>
        <dbReference type="EMBL" id="TYI31887.1"/>
    </source>
</evidence>